<sequence length="33" mass="3716">MKWSDPERLGGRIIPTIILVCLLLQGADCGWFN</sequence>
<organism evidence="2 3">
    <name type="scientific">Acinetobacter phage APK16</name>
    <dbReference type="NCBI Taxonomy" id="2873388"/>
    <lineage>
        <taxon>Viruses</taxon>
        <taxon>Duplodnaviria</taxon>
        <taxon>Heunggongvirae</taxon>
        <taxon>Uroviricota</taxon>
        <taxon>Caudoviricetes</taxon>
        <taxon>Autographivirales</taxon>
        <taxon>Autoscriptoviridae</taxon>
        <taxon>Beijerinckvirinae</taxon>
        <taxon>Friunavirus</taxon>
        <taxon>Friunavirus APK16</taxon>
    </lineage>
</organism>
<keyword evidence="1" id="KW-1133">Transmembrane helix</keyword>
<reference evidence="2 3" key="1">
    <citation type="submission" date="2021-08" db="EMBL/GenBank/DDBJ databases">
        <authorList>
            <person name="Shneider M.M."/>
            <person name="Timoshina O.Y."/>
            <person name="Popova A.V."/>
            <person name="Mikhailova Y.V."/>
            <person name="Yanushevich Y.G."/>
            <person name="Shelenkov A.A."/>
            <person name="Miroshnikov K.A."/>
        </authorList>
    </citation>
    <scope>NUCLEOTIDE SEQUENCE [LARGE SCALE GENOMIC DNA]</scope>
</reference>
<keyword evidence="3" id="KW-1185">Reference proteome</keyword>
<feature type="transmembrane region" description="Helical" evidence="1">
    <location>
        <begin position="12"/>
        <end position="32"/>
    </location>
</feature>
<protein>
    <submittedName>
        <fullName evidence="2">Uncharacterized protein</fullName>
    </submittedName>
</protein>
<gene>
    <name evidence="2" type="ORF">APK16_50</name>
</gene>
<keyword evidence="1" id="KW-0812">Transmembrane</keyword>
<keyword evidence="1" id="KW-0472">Membrane</keyword>
<dbReference type="Proteomes" id="UP000828039">
    <property type="component" value="Segment"/>
</dbReference>
<name>A0AAE8XK35_9CAUD</name>
<evidence type="ECO:0000313" key="3">
    <source>
        <dbReference type="Proteomes" id="UP000828039"/>
    </source>
</evidence>
<dbReference type="EMBL" id="MZ868725">
    <property type="protein sequence ID" value="UAW09862.1"/>
    <property type="molecule type" value="Genomic_DNA"/>
</dbReference>
<evidence type="ECO:0000256" key="1">
    <source>
        <dbReference type="SAM" id="Phobius"/>
    </source>
</evidence>
<proteinExistence type="predicted"/>
<accession>A0AAE8XK35</accession>
<evidence type="ECO:0000313" key="2">
    <source>
        <dbReference type="EMBL" id="UAW09862.1"/>
    </source>
</evidence>